<gene>
    <name evidence="1" type="ORF">TAV2_LOCUS21463</name>
</gene>
<keyword evidence="2" id="KW-1185">Reference proteome</keyword>
<dbReference type="AlphaFoldDB" id="A0AAU9SM82"/>
<proteinExistence type="predicted"/>
<reference evidence="1 2" key="1">
    <citation type="submission" date="2022-03" db="EMBL/GenBank/DDBJ databases">
        <authorList>
            <person name="Nunn A."/>
            <person name="Chopra R."/>
            <person name="Nunn A."/>
            <person name="Contreras Garrido A."/>
        </authorList>
    </citation>
    <scope>NUCLEOTIDE SEQUENCE [LARGE SCALE GENOMIC DNA]</scope>
</reference>
<name>A0AAU9SM82_THLAR</name>
<accession>A0AAU9SM82</accession>
<dbReference type="EMBL" id="OU466862">
    <property type="protein sequence ID" value="CAH2070535.1"/>
    <property type="molecule type" value="Genomic_DNA"/>
</dbReference>
<protein>
    <submittedName>
        <fullName evidence="1">Uncharacterized protein</fullName>
    </submittedName>
</protein>
<organism evidence="1 2">
    <name type="scientific">Thlaspi arvense</name>
    <name type="common">Field penny-cress</name>
    <dbReference type="NCBI Taxonomy" id="13288"/>
    <lineage>
        <taxon>Eukaryota</taxon>
        <taxon>Viridiplantae</taxon>
        <taxon>Streptophyta</taxon>
        <taxon>Embryophyta</taxon>
        <taxon>Tracheophyta</taxon>
        <taxon>Spermatophyta</taxon>
        <taxon>Magnoliopsida</taxon>
        <taxon>eudicotyledons</taxon>
        <taxon>Gunneridae</taxon>
        <taxon>Pentapetalae</taxon>
        <taxon>rosids</taxon>
        <taxon>malvids</taxon>
        <taxon>Brassicales</taxon>
        <taxon>Brassicaceae</taxon>
        <taxon>Thlaspideae</taxon>
        <taxon>Thlaspi</taxon>
    </lineage>
</organism>
<sequence>MYGVHSIGGILTCMGTLEMYIESIVSLRPDCNIPNTVDILMQSLGSNLKEVMNSKISYWRGIHIEILSNFGKRGFPVECVCGGQVLDIQNFDVYNFLKFITYASFVIMNLI</sequence>
<evidence type="ECO:0000313" key="2">
    <source>
        <dbReference type="Proteomes" id="UP000836841"/>
    </source>
</evidence>
<evidence type="ECO:0000313" key="1">
    <source>
        <dbReference type="EMBL" id="CAH2070535.1"/>
    </source>
</evidence>
<dbReference type="Proteomes" id="UP000836841">
    <property type="component" value="Chromosome 6"/>
</dbReference>